<dbReference type="OrthoDB" id="9811244at2"/>
<dbReference type="Gene3D" id="1.20.58.1000">
    <property type="entry name" value="Metal-sensitive repressor, helix protomer"/>
    <property type="match status" value="1"/>
</dbReference>
<dbReference type="GO" id="GO:0003677">
    <property type="term" value="F:DNA binding"/>
    <property type="evidence" value="ECO:0007669"/>
    <property type="project" value="InterPro"/>
</dbReference>
<evidence type="ECO:0000313" key="2">
    <source>
        <dbReference type="Proteomes" id="UP000256329"/>
    </source>
</evidence>
<dbReference type="AlphaFoldDB" id="A0A3D8P540"/>
<accession>A0A3D8P540</accession>
<dbReference type="GO" id="GO:0045892">
    <property type="term" value="P:negative regulation of DNA-templated transcription"/>
    <property type="evidence" value="ECO:0007669"/>
    <property type="project" value="UniProtKB-ARBA"/>
</dbReference>
<dbReference type="PANTHER" id="PTHR33677">
    <property type="entry name" value="TRANSCRIPTIONAL REPRESSOR FRMR-RELATED"/>
    <property type="match status" value="1"/>
</dbReference>
<organism evidence="1 2">
    <name type="scientific">Ammonifex thiophilus</name>
    <dbReference type="NCBI Taxonomy" id="444093"/>
    <lineage>
        <taxon>Bacteria</taxon>
        <taxon>Bacillati</taxon>
        <taxon>Bacillota</taxon>
        <taxon>Clostridia</taxon>
        <taxon>Thermoanaerobacterales</taxon>
        <taxon>Thermoanaerobacteraceae</taxon>
        <taxon>Ammonifex</taxon>
    </lineage>
</organism>
<reference evidence="1 2" key="1">
    <citation type="submission" date="2018-08" db="EMBL/GenBank/DDBJ databases">
        <title>Form III RuBisCO-mediated autotrophy in Thermodesulfobium bacteria.</title>
        <authorList>
            <person name="Toshchakov S.V."/>
            <person name="Kublanov I.V."/>
            <person name="Frolov E."/>
            <person name="Bonch-Osmolovskaya E.A."/>
            <person name="Tourova T.P."/>
            <person name="Chernych N.A."/>
            <person name="Lebedinsky A.V."/>
        </authorList>
    </citation>
    <scope>NUCLEOTIDE SEQUENCE [LARGE SCALE GENOMIC DNA]</scope>
    <source>
        <strain evidence="1 2">SR</strain>
    </source>
</reference>
<sequence>MTNLPDEGRLAIINRLRRIEGQVRGVCRMVEEDQDCEKILDQFKALEVAVRNCRRAVIGYYMVRCVRERFQCSEEMISFLKQRLSGILDTPLP</sequence>
<dbReference type="Pfam" id="PF02583">
    <property type="entry name" value="Trns_repr_metal"/>
    <property type="match status" value="1"/>
</dbReference>
<protein>
    <submittedName>
        <fullName evidence="1">Transcriptional regulator</fullName>
    </submittedName>
</protein>
<evidence type="ECO:0000313" key="1">
    <source>
        <dbReference type="EMBL" id="RDV83243.1"/>
    </source>
</evidence>
<dbReference type="RefSeq" id="WP_115792572.1">
    <property type="nucleotide sequence ID" value="NZ_QSLN01000006.1"/>
</dbReference>
<dbReference type="Proteomes" id="UP000256329">
    <property type="component" value="Unassembled WGS sequence"/>
</dbReference>
<dbReference type="InterPro" id="IPR038390">
    <property type="entry name" value="Metal_Tscrpt_repr_sf"/>
</dbReference>
<keyword evidence="2" id="KW-1185">Reference proteome</keyword>
<dbReference type="GO" id="GO:0046872">
    <property type="term" value="F:metal ion binding"/>
    <property type="evidence" value="ECO:0007669"/>
    <property type="project" value="InterPro"/>
</dbReference>
<dbReference type="InterPro" id="IPR003735">
    <property type="entry name" value="Metal_Tscrpt_repr"/>
</dbReference>
<proteinExistence type="predicted"/>
<gene>
    <name evidence="1" type="ORF">DXX99_05895</name>
</gene>
<dbReference type="CDD" id="cd10148">
    <property type="entry name" value="CsoR-like_DUF156"/>
    <property type="match status" value="1"/>
</dbReference>
<comment type="caution">
    <text evidence="1">The sequence shown here is derived from an EMBL/GenBank/DDBJ whole genome shotgun (WGS) entry which is preliminary data.</text>
</comment>
<name>A0A3D8P540_9THEO</name>
<dbReference type="EMBL" id="QSLN01000006">
    <property type="protein sequence ID" value="RDV83243.1"/>
    <property type="molecule type" value="Genomic_DNA"/>
</dbReference>